<protein>
    <submittedName>
        <fullName evidence="2">Uncharacterized protein</fullName>
    </submittedName>
</protein>
<sequence>MKINFLLASLMLTTSLSAMARTAVIGPSNPCAPVAVIGPSNPCKPVAVIGPGPVKKCPCY</sequence>
<dbReference type="AlphaFoldDB" id="A0A365QI11"/>
<keyword evidence="1" id="KW-0732">Signal</keyword>
<feature type="chain" id="PRO_5016671057" evidence="1">
    <location>
        <begin position="21"/>
        <end position="60"/>
    </location>
</feature>
<organism evidence="2 3">
    <name type="scientific">Burkholderia reimsis</name>
    <dbReference type="NCBI Taxonomy" id="2234132"/>
    <lineage>
        <taxon>Bacteria</taxon>
        <taxon>Pseudomonadati</taxon>
        <taxon>Pseudomonadota</taxon>
        <taxon>Betaproteobacteria</taxon>
        <taxon>Burkholderiales</taxon>
        <taxon>Burkholderiaceae</taxon>
        <taxon>Burkholderia</taxon>
    </lineage>
</organism>
<evidence type="ECO:0000313" key="2">
    <source>
        <dbReference type="EMBL" id="RBB32784.1"/>
    </source>
</evidence>
<dbReference type="EMBL" id="QMFZ01000054">
    <property type="protein sequence ID" value="RBB32784.1"/>
    <property type="molecule type" value="Genomic_DNA"/>
</dbReference>
<evidence type="ECO:0000313" key="3">
    <source>
        <dbReference type="Proteomes" id="UP000252458"/>
    </source>
</evidence>
<keyword evidence="3" id="KW-1185">Reference proteome</keyword>
<feature type="signal peptide" evidence="1">
    <location>
        <begin position="1"/>
        <end position="20"/>
    </location>
</feature>
<dbReference type="Proteomes" id="UP000252458">
    <property type="component" value="Unassembled WGS sequence"/>
</dbReference>
<comment type="caution">
    <text evidence="2">The sequence shown here is derived from an EMBL/GenBank/DDBJ whole genome shotgun (WGS) entry which is preliminary data.</text>
</comment>
<evidence type="ECO:0000256" key="1">
    <source>
        <dbReference type="SAM" id="SignalP"/>
    </source>
</evidence>
<reference evidence="2 3" key="1">
    <citation type="submission" date="2018-06" db="EMBL/GenBank/DDBJ databases">
        <title>Draft genome sequence of Burkholderia reimsis strain BE51 isolated from a French agricultural soil.</title>
        <authorList>
            <person name="Esmaeel Q."/>
        </authorList>
    </citation>
    <scope>NUCLEOTIDE SEQUENCE [LARGE SCALE GENOMIC DNA]</scope>
    <source>
        <strain evidence="2 3">BE51</strain>
    </source>
</reference>
<name>A0A365QI11_9BURK</name>
<gene>
    <name evidence="2" type="ORF">DPV79_37405</name>
</gene>
<accession>A0A365QI11</accession>
<proteinExistence type="predicted"/>